<keyword evidence="2" id="KW-0547">Nucleotide-binding</keyword>
<gene>
    <name evidence="9" type="ORF">Glove_52g19</name>
</gene>
<feature type="compositionally biased region" description="Low complexity" evidence="5">
    <location>
        <begin position="952"/>
        <end position="965"/>
    </location>
</feature>
<proteinExistence type="predicted"/>
<evidence type="ECO:0000256" key="5">
    <source>
        <dbReference type="SAM" id="MobiDB-lite"/>
    </source>
</evidence>
<dbReference type="SUPFAM" id="SSF56112">
    <property type="entry name" value="Protein kinase-like (PK-like)"/>
    <property type="match status" value="2"/>
</dbReference>
<evidence type="ECO:0000259" key="7">
    <source>
        <dbReference type="PROSITE" id="PS50097"/>
    </source>
</evidence>
<dbReference type="PROSITE" id="PS50011">
    <property type="entry name" value="PROTEIN_KINASE_DOM"/>
    <property type="match status" value="1"/>
</dbReference>
<keyword evidence="4" id="KW-0067">ATP-binding</keyword>
<reference evidence="9 10" key="1">
    <citation type="submission" date="2018-08" db="EMBL/GenBank/DDBJ databases">
        <title>Genome and evolution of the arbuscular mycorrhizal fungus Diversispora epigaea (formerly Glomus versiforme) and its bacterial endosymbionts.</title>
        <authorList>
            <person name="Sun X."/>
            <person name="Fei Z."/>
            <person name="Harrison M."/>
        </authorList>
    </citation>
    <scope>NUCLEOTIDE SEQUENCE [LARGE SCALE GENOMIC DNA]</scope>
    <source>
        <strain evidence="9 10">IT104</strain>
    </source>
</reference>
<keyword evidence="10" id="KW-1185">Reference proteome</keyword>
<dbReference type="PANTHER" id="PTHR44329">
    <property type="entry name" value="SERINE/THREONINE-PROTEIN KINASE TNNI3K-RELATED"/>
    <property type="match status" value="1"/>
</dbReference>
<dbReference type="GO" id="GO:0004674">
    <property type="term" value="F:protein serine/threonine kinase activity"/>
    <property type="evidence" value="ECO:0007669"/>
    <property type="project" value="TreeGrafter"/>
</dbReference>
<accession>A0A397JMZ5</accession>
<keyword evidence="1" id="KW-0808">Transferase</keyword>
<feature type="domain" description="BTB" evidence="7">
    <location>
        <begin position="23"/>
        <end position="95"/>
    </location>
</feature>
<evidence type="ECO:0000313" key="10">
    <source>
        <dbReference type="Proteomes" id="UP000266861"/>
    </source>
</evidence>
<dbReference type="GO" id="GO:0005524">
    <property type="term" value="F:ATP binding"/>
    <property type="evidence" value="ECO:0007669"/>
    <property type="project" value="InterPro"/>
</dbReference>
<evidence type="ECO:0000256" key="1">
    <source>
        <dbReference type="ARBA" id="ARBA00022679"/>
    </source>
</evidence>
<dbReference type="SMART" id="SM00225">
    <property type="entry name" value="BTB"/>
    <property type="match status" value="1"/>
</dbReference>
<dbReference type="Pfam" id="PF07707">
    <property type="entry name" value="BACK"/>
    <property type="match status" value="1"/>
</dbReference>
<evidence type="ECO:0000259" key="6">
    <source>
        <dbReference type="PROSITE" id="PS50011"/>
    </source>
</evidence>
<evidence type="ECO:0000256" key="2">
    <source>
        <dbReference type="ARBA" id="ARBA00022741"/>
    </source>
</evidence>
<evidence type="ECO:0000256" key="3">
    <source>
        <dbReference type="ARBA" id="ARBA00022777"/>
    </source>
</evidence>
<dbReference type="EMBL" id="PQFF01000049">
    <property type="protein sequence ID" value="RHZ86303.1"/>
    <property type="molecule type" value="Genomic_DNA"/>
</dbReference>
<dbReference type="InterPro" id="IPR006571">
    <property type="entry name" value="TLDc_dom"/>
</dbReference>
<evidence type="ECO:0008006" key="11">
    <source>
        <dbReference type="Google" id="ProtNLM"/>
    </source>
</evidence>
<protein>
    <recommendedName>
        <fullName evidence="11">Protein kinase domain-containing protein</fullName>
    </recommendedName>
</protein>
<feature type="domain" description="TLDc" evidence="8">
    <location>
        <begin position="313"/>
        <end position="465"/>
    </location>
</feature>
<keyword evidence="3" id="KW-0418">Kinase</keyword>
<feature type="region of interest" description="Disordered" evidence="5">
    <location>
        <begin position="946"/>
        <end position="965"/>
    </location>
</feature>
<dbReference type="STRING" id="1348612.A0A397JMZ5"/>
<evidence type="ECO:0000256" key="4">
    <source>
        <dbReference type="ARBA" id="ARBA00022840"/>
    </source>
</evidence>
<dbReference type="InterPro" id="IPR051681">
    <property type="entry name" value="Ser/Thr_Kinases-Pseudokinases"/>
</dbReference>
<evidence type="ECO:0000259" key="8">
    <source>
        <dbReference type="PROSITE" id="PS51886"/>
    </source>
</evidence>
<dbReference type="Pfam" id="PF07534">
    <property type="entry name" value="TLD"/>
    <property type="match status" value="1"/>
</dbReference>
<dbReference type="Pfam" id="PF00069">
    <property type="entry name" value="Pkinase"/>
    <property type="match status" value="2"/>
</dbReference>
<dbReference type="Proteomes" id="UP000266861">
    <property type="component" value="Unassembled WGS sequence"/>
</dbReference>
<dbReference type="PANTHER" id="PTHR44329:SF288">
    <property type="entry name" value="MITOGEN-ACTIVATED PROTEIN KINASE KINASE KINASE 20"/>
    <property type="match status" value="1"/>
</dbReference>
<dbReference type="InterPro" id="IPR011009">
    <property type="entry name" value="Kinase-like_dom_sf"/>
</dbReference>
<name>A0A397JMZ5_9GLOM</name>
<dbReference type="PROSITE" id="PS50097">
    <property type="entry name" value="BTB"/>
    <property type="match status" value="1"/>
</dbReference>
<dbReference type="InterPro" id="IPR000210">
    <property type="entry name" value="BTB/POZ_dom"/>
</dbReference>
<dbReference type="OrthoDB" id="310217at2759"/>
<organism evidence="9 10">
    <name type="scientific">Diversispora epigaea</name>
    <dbReference type="NCBI Taxonomy" id="1348612"/>
    <lineage>
        <taxon>Eukaryota</taxon>
        <taxon>Fungi</taxon>
        <taxon>Fungi incertae sedis</taxon>
        <taxon>Mucoromycota</taxon>
        <taxon>Glomeromycotina</taxon>
        <taxon>Glomeromycetes</taxon>
        <taxon>Diversisporales</taxon>
        <taxon>Diversisporaceae</taxon>
        <taxon>Diversispora</taxon>
    </lineage>
</organism>
<dbReference type="AlphaFoldDB" id="A0A397JMZ5"/>
<comment type="caution">
    <text evidence="9">The sequence shown here is derived from an EMBL/GenBank/DDBJ whole genome shotgun (WGS) entry which is preliminary data.</text>
</comment>
<sequence length="965" mass="112173">MIFKFFDKLSLDFSELLNDKKDYNVIIEVDKEENKKSFTAHSVVLRYRSSYFDKELENVTTNENLIKTIIKPNISAQIFEIILKFIYGGIVNIENTNAKTIYELMINANELEIEELSVKLESYLIESKASWLRTHFSFVYRSIFNGNEFKGLKKFYNDIIVKYPNLIFEPEDFTSLQETALISILKRDDLKVEEIKIWNYVIKWGIAQNPTLPADLEKWSNENFEALRMTLQQCLPLIRYFHISSEDIWEKVKPYEKILEKQLWDDMIQHTMFPNKPVKSLVLTARIISNPELPSRTISTPGLPSRVNEPFSTVINKEHVAELSSWIDRKSTTYSLENIPYEFQLILKGSRDGFNPKTFWNMCHGHAGTIVVVKVAGTDEIIGGYNPLAWDNSTCDFMETNDSFIFSLKNGNINNSILSRVIDSNGALFYHSDQNIHGPDFGRSEFIMESYVSDFTQDKECWCYFDHDGHCYEKPIRTSIDFFSIVDYECKPCNSKHFQNDFNNWTSGNDKIDKLIQDVQLNAGYWWGVIELIPYNRFKDVKQIGKGGFGTINYAGWIDGPINRWGIENQQWKRYFYDKDPETHSYMMVLEYAKGGNLREYLNINFNNINWSQKLRNLWSLSERLMRIHKLDIVHQDFHPGNILLSHFKADLQISDFGSSKLIGANPNNPEKKNIFGVLPYIAPEVLSGDEEYTKAADVYSFGIIAYEMITGFPPYLDIPHDEDLAMKICNRLRPKIPFHTPKLITRMVIRCGNLREYLNINFNNINWSQKLRNLWSLSERLMRIHKLDIVHQDFHPGNILLSHFKADLQISDFGSSKLIGANPNNPEKKNIFGVLPYIAPEVLSGDEEYTKAADVYSFGIIAYEMITGFPPYLDIPHDEDLAMKICNRLRPKIPFHTPKLITRMVIRELFDELDRYDNDYDDYLREGKNKGSEIVIQIKKDEEFSANQESTNATTTATTTPLNY</sequence>
<dbReference type="CDD" id="cd18186">
    <property type="entry name" value="BTB_POZ_ZBTB_KLHL-like"/>
    <property type="match status" value="1"/>
</dbReference>
<evidence type="ECO:0000313" key="9">
    <source>
        <dbReference type="EMBL" id="RHZ86303.1"/>
    </source>
</evidence>
<dbReference type="InterPro" id="IPR011705">
    <property type="entry name" value="BACK"/>
</dbReference>
<dbReference type="Gene3D" id="1.25.40.420">
    <property type="match status" value="1"/>
</dbReference>
<dbReference type="InterPro" id="IPR011333">
    <property type="entry name" value="SKP1/BTB/POZ_sf"/>
</dbReference>
<dbReference type="InterPro" id="IPR000719">
    <property type="entry name" value="Prot_kinase_dom"/>
</dbReference>
<feature type="domain" description="Protein kinase" evidence="6">
    <location>
        <begin position="538"/>
        <end position="772"/>
    </location>
</feature>
<dbReference type="Pfam" id="PF00651">
    <property type="entry name" value="BTB"/>
    <property type="match status" value="1"/>
</dbReference>
<dbReference type="Gene3D" id="1.10.510.10">
    <property type="entry name" value="Transferase(Phosphotransferase) domain 1"/>
    <property type="match status" value="2"/>
</dbReference>
<dbReference type="SUPFAM" id="SSF54695">
    <property type="entry name" value="POZ domain"/>
    <property type="match status" value="1"/>
</dbReference>
<dbReference type="Gene3D" id="3.30.710.10">
    <property type="entry name" value="Potassium Channel Kv1.1, Chain A"/>
    <property type="match status" value="1"/>
</dbReference>
<dbReference type="PROSITE" id="PS51886">
    <property type="entry name" value="TLDC"/>
    <property type="match status" value="1"/>
</dbReference>